<keyword evidence="2" id="KW-1003">Cell membrane</keyword>
<feature type="transmembrane region" description="Helical" evidence="7">
    <location>
        <begin position="126"/>
        <end position="156"/>
    </location>
</feature>
<dbReference type="Pfam" id="PF06738">
    <property type="entry name" value="ThrE"/>
    <property type="match status" value="1"/>
</dbReference>
<dbReference type="GO" id="GO:0015744">
    <property type="term" value="P:succinate transport"/>
    <property type="evidence" value="ECO:0007669"/>
    <property type="project" value="TreeGrafter"/>
</dbReference>
<evidence type="ECO:0000256" key="7">
    <source>
        <dbReference type="SAM" id="Phobius"/>
    </source>
</evidence>
<gene>
    <name evidence="9" type="ORF">WF834_11705</name>
</gene>
<keyword evidence="4 7" id="KW-1133">Transmembrane helix</keyword>
<proteinExistence type="inferred from homology"/>
<protein>
    <submittedName>
        <fullName evidence="9">Threonine/serine exporter family protein</fullName>
    </submittedName>
</protein>
<dbReference type="PANTHER" id="PTHR34390:SF2">
    <property type="entry name" value="SUCCINATE TRANSPORTER SUBUNIT YJJP-RELATED"/>
    <property type="match status" value="1"/>
</dbReference>
<dbReference type="GO" id="GO:0005886">
    <property type="term" value="C:plasma membrane"/>
    <property type="evidence" value="ECO:0007669"/>
    <property type="project" value="UniProtKB-SubCell"/>
</dbReference>
<dbReference type="InterPro" id="IPR050539">
    <property type="entry name" value="ThrE_Dicarb/AminoAcid_Exp"/>
</dbReference>
<sequence length="255" mass="27567">MGEAEVSRFLCILIKMGEALQNSGAEVFRVEDTLNRIAAAYGAQEVNVFVITSSIVVTLTMPQLPPQTQTRRLRHASGNDLLMLEELNALSRRICAAPPSVEEFQRQLDAILAQHADSRLRLAGSVLAASSFAVFFGGSLWDGLLAGVIAVLVFWMERCLAPFCMNGVEFQFIASFCCGISTLLFCRIGPQLHADKILIGIIMLLIPGIMLTNSIRDILLGDIISGSLRLVEAILMAAVLALGMMAAIWLMGGIA</sequence>
<dbReference type="EMBL" id="JBBFGL010000013">
    <property type="protein sequence ID" value="MEJ5196821.1"/>
    <property type="molecule type" value="Genomic_DNA"/>
</dbReference>
<evidence type="ECO:0000259" key="8">
    <source>
        <dbReference type="Pfam" id="PF06738"/>
    </source>
</evidence>
<comment type="caution">
    <text evidence="9">The sequence shown here is derived from an EMBL/GenBank/DDBJ whole genome shotgun (WGS) entry which is preliminary data.</text>
</comment>
<evidence type="ECO:0000256" key="4">
    <source>
        <dbReference type="ARBA" id="ARBA00022989"/>
    </source>
</evidence>
<feature type="transmembrane region" description="Helical" evidence="7">
    <location>
        <begin position="227"/>
        <end position="250"/>
    </location>
</feature>
<name>A0AB35Y8X8_9FIRM</name>
<evidence type="ECO:0000313" key="9">
    <source>
        <dbReference type="EMBL" id="MEJ5196821.1"/>
    </source>
</evidence>
<feature type="transmembrane region" description="Helical" evidence="7">
    <location>
        <begin position="168"/>
        <end position="185"/>
    </location>
</feature>
<dbReference type="Proteomes" id="UP001373196">
    <property type="component" value="Unassembled WGS sequence"/>
</dbReference>
<comment type="similarity">
    <text evidence="6">Belongs to the ThrE exporter (TC 2.A.79) family.</text>
</comment>
<organism evidence="9 10">
    <name type="scientific">Faecalibacterium wellingii</name>
    <dbReference type="NCBI Taxonomy" id="2929491"/>
    <lineage>
        <taxon>Bacteria</taxon>
        <taxon>Bacillati</taxon>
        <taxon>Bacillota</taxon>
        <taxon>Clostridia</taxon>
        <taxon>Eubacteriales</taxon>
        <taxon>Oscillospiraceae</taxon>
        <taxon>Faecalibacterium</taxon>
    </lineage>
</organism>
<dbReference type="GO" id="GO:0022857">
    <property type="term" value="F:transmembrane transporter activity"/>
    <property type="evidence" value="ECO:0007669"/>
    <property type="project" value="InterPro"/>
</dbReference>
<comment type="subcellular location">
    <subcellularLocation>
        <location evidence="1">Cell membrane</location>
        <topology evidence="1">Multi-pass membrane protein</topology>
    </subcellularLocation>
</comment>
<dbReference type="PANTHER" id="PTHR34390">
    <property type="entry name" value="UPF0442 PROTEIN YJJB-RELATED"/>
    <property type="match status" value="1"/>
</dbReference>
<keyword evidence="3 7" id="KW-0812">Transmembrane</keyword>
<evidence type="ECO:0000256" key="1">
    <source>
        <dbReference type="ARBA" id="ARBA00004651"/>
    </source>
</evidence>
<dbReference type="InterPro" id="IPR010619">
    <property type="entry name" value="ThrE-like_N"/>
</dbReference>
<evidence type="ECO:0000256" key="5">
    <source>
        <dbReference type="ARBA" id="ARBA00023136"/>
    </source>
</evidence>
<evidence type="ECO:0000256" key="2">
    <source>
        <dbReference type="ARBA" id="ARBA00022475"/>
    </source>
</evidence>
<reference evidence="9" key="1">
    <citation type="submission" date="2024-03" db="EMBL/GenBank/DDBJ databases">
        <authorList>
            <person name="Plomp N."/>
            <person name="Harmsen H.J."/>
        </authorList>
    </citation>
    <scope>NUCLEOTIDE SEQUENCE</scope>
    <source>
        <strain evidence="9">HTF-128</strain>
    </source>
</reference>
<dbReference type="RefSeq" id="WP_339396054.1">
    <property type="nucleotide sequence ID" value="NZ_JBBFGL010000013.1"/>
</dbReference>
<keyword evidence="5 7" id="KW-0472">Membrane</keyword>
<evidence type="ECO:0000313" key="10">
    <source>
        <dbReference type="Proteomes" id="UP001373196"/>
    </source>
</evidence>
<dbReference type="AlphaFoldDB" id="A0AB35Y8X8"/>
<feature type="transmembrane region" description="Helical" evidence="7">
    <location>
        <begin position="197"/>
        <end position="215"/>
    </location>
</feature>
<feature type="domain" description="Threonine/serine exporter-like N-terminal" evidence="8">
    <location>
        <begin position="12"/>
        <end position="248"/>
    </location>
</feature>
<evidence type="ECO:0000256" key="3">
    <source>
        <dbReference type="ARBA" id="ARBA00022692"/>
    </source>
</evidence>
<evidence type="ECO:0000256" key="6">
    <source>
        <dbReference type="ARBA" id="ARBA00034125"/>
    </source>
</evidence>
<accession>A0AB35Y8X8</accession>